<dbReference type="Gene3D" id="3.40.50.1820">
    <property type="entry name" value="alpha/beta hydrolase"/>
    <property type="match status" value="1"/>
</dbReference>
<dbReference type="AlphaFoldDB" id="A0A550CQD6"/>
<evidence type="ECO:0000313" key="3">
    <source>
        <dbReference type="Proteomes" id="UP000320762"/>
    </source>
</evidence>
<dbReference type="Pfam" id="PF12697">
    <property type="entry name" value="Abhydrolase_6"/>
    <property type="match status" value="1"/>
</dbReference>
<sequence>MVLQSRAYTFDARPDYPLLVSVKRYWDPQASSDAPDALTLVWTHATGFHNEVSEPVIEDLYALHGLRIHDMWAIECPNHGASAALNERELQFGYEPVFGWSEYARAVHLVLTGQGTGVDVDFSKRRLVGIGQSMGAVALELSLTYFPRIPYHALVLVEPMVMNREAAEGPHEFLVNGARNRRDVWPSKPEAYKLLKSRGWKSWDDRVLRLFVEHGMRSLPTAEYPDKTEGVTLACPKRQEAASYEDPLGVARCYGFLKHGVKRVPTHIIYGAIDDYIPAFVKDDVIANAIGGKQHLASLSRVENAGHLVVQTNPKGLAEKIHQALRRHSVGPKL</sequence>
<evidence type="ECO:0000259" key="1">
    <source>
        <dbReference type="Pfam" id="PF12697"/>
    </source>
</evidence>
<dbReference type="STRING" id="97359.A0A550CQD6"/>
<feature type="domain" description="AB hydrolase-1" evidence="1">
    <location>
        <begin position="43"/>
        <end position="319"/>
    </location>
</feature>
<protein>
    <submittedName>
        <fullName evidence="2">Alpha/beta hydrolase fold-1</fullName>
    </submittedName>
</protein>
<proteinExistence type="predicted"/>
<dbReference type="EMBL" id="VDMD01000003">
    <property type="protein sequence ID" value="TRM66988.1"/>
    <property type="molecule type" value="Genomic_DNA"/>
</dbReference>
<dbReference type="OrthoDB" id="94039at2759"/>
<dbReference type="SUPFAM" id="SSF53474">
    <property type="entry name" value="alpha/beta-Hydrolases"/>
    <property type="match status" value="1"/>
</dbReference>
<dbReference type="Proteomes" id="UP000320762">
    <property type="component" value="Unassembled WGS sequence"/>
</dbReference>
<dbReference type="GO" id="GO:0016787">
    <property type="term" value="F:hydrolase activity"/>
    <property type="evidence" value="ECO:0007669"/>
    <property type="project" value="UniProtKB-KW"/>
</dbReference>
<gene>
    <name evidence="2" type="ORF">BD626DRAFT_484414</name>
</gene>
<reference evidence="2 3" key="1">
    <citation type="journal article" date="2019" name="New Phytol.">
        <title>Comparative genomics reveals unique wood-decay strategies and fruiting body development in the Schizophyllaceae.</title>
        <authorList>
            <person name="Almasi E."/>
            <person name="Sahu N."/>
            <person name="Krizsan K."/>
            <person name="Balint B."/>
            <person name="Kovacs G.M."/>
            <person name="Kiss B."/>
            <person name="Cseklye J."/>
            <person name="Drula E."/>
            <person name="Henrissat B."/>
            <person name="Nagy I."/>
            <person name="Chovatia M."/>
            <person name="Adam C."/>
            <person name="LaButti K."/>
            <person name="Lipzen A."/>
            <person name="Riley R."/>
            <person name="Grigoriev I.V."/>
            <person name="Nagy L.G."/>
        </authorList>
    </citation>
    <scope>NUCLEOTIDE SEQUENCE [LARGE SCALE GENOMIC DNA]</scope>
    <source>
        <strain evidence="2 3">NL-1724</strain>
    </source>
</reference>
<dbReference type="InterPro" id="IPR029058">
    <property type="entry name" value="AB_hydrolase_fold"/>
</dbReference>
<accession>A0A550CQD6</accession>
<keyword evidence="3" id="KW-1185">Reference proteome</keyword>
<dbReference type="InterPro" id="IPR000073">
    <property type="entry name" value="AB_hydrolase_1"/>
</dbReference>
<organism evidence="2 3">
    <name type="scientific">Schizophyllum amplum</name>
    <dbReference type="NCBI Taxonomy" id="97359"/>
    <lineage>
        <taxon>Eukaryota</taxon>
        <taxon>Fungi</taxon>
        <taxon>Dikarya</taxon>
        <taxon>Basidiomycota</taxon>
        <taxon>Agaricomycotina</taxon>
        <taxon>Agaricomycetes</taxon>
        <taxon>Agaricomycetidae</taxon>
        <taxon>Agaricales</taxon>
        <taxon>Schizophyllaceae</taxon>
        <taxon>Schizophyllum</taxon>
    </lineage>
</organism>
<comment type="caution">
    <text evidence="2">The sequence shown here is derived from an EMBL/GenBank/DDBJ whole genome shotgun (WGS) entry which is preliminary data.</text>
</comment>
<evidence type="ECO:0000313" key="2">
    <source>
        <dbReference type="EMBL" id="TRM66988.1"/>
    </source>
</evidence>
<name>A0A550CQD6_9AGAR</name>
<keyword evidence="2" id="KW-0378">Hydrolase</keyword>